<dbReference type="InterPro" id="IPR023393">
    <property type="entry name" value="START-like_dom_sf"/>
</dbReference>
<organism evidence="1 2">
    <name type="scientific">Phytophthora nicotianae P1976</name>
    <dbReference type="NCBI Taxonomy" id="1317066"/>
    <lineage>
        <taxon>Eukaryota</taxon>
        <taxon>Sar</taxon>
        <taxon>Stramenopiles</taxon>
        <taxon>Oomycota</taxon>
        <taxon>Peronosporomycetes</taxon>
        <taxon>Peronosporales</taxon>
        <taxon>Peronosporaceae</taxon>
        <taxon>Phytophthora</taxon>
    </lineage>
</organism>
<proteinExistence type="predicted"/>
<dbReference type="Proteomes" id="UP000028582">
    <property type="component" value="Unassembled WGS sequence"/>
</dbReference>
<comment type="caution">
    <text evidence="1">The sequence shown here is derived from an EMBL/GenBank/DDBJ whole genome shotgun (WGS) entry which is preliminary data.</text>
</comment>
<gene>
    <name evidence="1" type="ORF">F444_20928</name>
</gene>
<evidence type="ECO:0000313" key="2">
    <source>
        <dbReference type="Proteomes" id="UP000028582"/>
    </source>
</evidence>
<dbReference type="AlphaFoldDB" id="A0A080Z2S1"/>
<dbReference type="InterPro" id="IPR052727">
    <property type="entry name" value="Rab4/Rab5_effector"/>
</dbReference>
<evidence type="ECO:0000313" key="1">
    <source>
        <dbReference type="EMBL" id="ETO60932.1"/>
    </source>
</evidence>
<dbReference type="EMBL" id="ANJA01003854">
    <property type="protein sequence ID" value="ETO60932.1"/>
    <property type="molecule type" value="Genomic_DNA"/>
</dbReference>
<dbReference type="PANTHER" id="PTHR13510">
    <property type="entry name" value="FYVE-FINGER-CONTAINING RAB5 EFFECTOR PROTEIN RABENOSYN-5-RELATED"/>
    <property type="match status" value="1"/>
</dbReference>
<evidence type="ECO:0008006" key="3">
    <source>
        <dbReference type="Google" id="ProtNLM"/>
    </source>
</evidence>
<reference evidence="1 2" key="1">
    <citation type="submission" date="2013-11" db="EMBL/GenBank/DDBJ databases">
        <title>The Genome Sequence of Phytophthora parasitica P1976.</title>
        <authorList>
            <consortium name="The Broad Institute Genomics Platform"/>
            <person name="Russ C."/>
            <person name="Tyler B."/>
            <person name="Panabieres F."/>
            <person name="Shan W."/>
            <person name="Tripathy S."/>
            <person name="Grunwald N."/>
            <person name="Machado M."/>
            <person name="Johnson C.S."/>
            <person name="Walker B."/>
            <person name="Young S."/>
            <person name="Zeng Q."/>
            <person name="Gargeya S."/>
            <person name="Fitzgerald M."/>
            <person name="Haas B."/>
            <person name="Abouelleil A."/>
            <person name="Allen A.W."/>
            <person name="Alvarado L."/>
            <person name="Arachchi H.M."/>
            <person name="Berlin A.M."/>
            <person name="Chapman S.B."/>
            <person name="Gainer-Dewar J."/>
            <person name="Goldberg J."/>
            <person name="Griggs A."/>
            <person name="Gujja S."/>
            <person name="Hansen M."/>
            <person name="Howarth C."/>
            <person name="Imamovic A."/>
            <person name="Ireland A."/>
            <person name="Larimer J."/>
            <person name="McCowan C."/>
            <person name="Murphy C."/>
            <person name="Pearson M."/>
            <person name="Poon T.W."/>
            <person name="Priest M."/>
            <person name="Roberts A."/>
            <person name="Saif S."/>
            <person name="Shea T."/>
            <person name="Sisk P."/>
            <person name="Sykes S."/>
            <person name="Wortman J."/>
            <person name="Nusbaum C."/>
            <person name="Birren B."/>
        </authorList>
    </citation>
    <scope>NUCLEOTIDE SEQUENCE [LARGE SCALE GENOMIC DNA]</scope>
    <source>
        <strain evidence="1 2">P1976</strain>
    </source>
</reference>
<accession>A0A080Z2S1</accession>
<name>A0A080Z2S1_PHYNI</name>
<dbReference type="PANTHER" id="PTHR13510:SF44">
    <property type="entry name" value="RABENOSYN-5"/>
    <property type="match status" value="1"/>
</dbReference>
<dbReference type="Gene3D" id="3.30.530.20">
    <property type="match status" value="1"/>
</dbReference>
<dbReference type="OrthoDB" id="117043at2759"/>
<protein>
    <recommendedName>
        <fullName evidence="3">FYVE-type domain-containing protein</fullName>
    </recommendedName>
</protein>
<sequence>MDTGTGYRGRIPFPPLQLTVEEQERCQELTLQLLDQTLRSYDERGVAANGSPLHHSRLASARWKSVKTQHNASLYCERHRGGPHDLHMPLGNWKSPLVLLAVGTIHSCLDDVMLGLTTQSFGDMQLRAASVASQEIRGAMLAKISGPTEEDPFNSQSVVWIVGEQKWPLSMVVNPRDFVNLWASGVITDANGDRIGYEVVQPAQLPQCPEIPGSIKRGKFMYGALFREQDGVVDVYIQVHVETMGAVVNAVMMNAIWSSTLGFWKAPRFSEEKKIEWCVITSAVKRANSKRKPLETKSRKGLLSCCRCSAVLVPRNQSEYSRGTLACAACASILCFSCSVKRSIKTTTGRSKGAVTRNVAVVLCRNCLKLVEQERAAKIAWEQYQYRLMYSATDACSSSQPLWGLADDSAMFVWSPDRHFSVSDVLHTYSDGEEEWTP</sequence>